<reference evidence="1 2" key="1">
    <citation type="submission" date="2023-03" db="EMBL/GenBank/DDBJ databases">
        <title>Complete genome sequences of several Auritidibacter ignavus strains isolated from ear infections.</title>
        <authorList>
            <person name="Baehr T."/>
            <person name="Baumhoegger A.M."/>
        </authorList>
    </citation>
    <scope>NUCLEOTIDE SEQUENCE [LARGE SCALE GENOMIC DNA]</scope>
    <source>
        <strain evidence="1 2">BABAE-6</strain>
    </source>
</reference>
<sequence>MTKHLNSSQKAEIMRLWTVERWTAPEIADHIGYGDDAVRNFLKKQGVHRARQRKTAPHGAPARWMEGCTCQKCVEGKRAYKRAEYERYGNRQDPAVSAERIAMRQARTVQSARKTGKQWTGAEVEMVARRDLTIEQIATALGRTYAAVSNVRQALADPSNPSHHRYQTMLNGVMIPPADPSE</sequence>
<name>A0AAJ6AIG2_9MICC</name>
<dbReference type="EMBL" id="CP122566">
    <property type="protein sequence ID" value="WGH93890.1"/>
    <property type="molecule type" value="Genomic_DNA"/>
</dbReference>
<organism evidence="1 2">
    <name type="scientific">Auritidibacter ignavus</name>
    <dbReference type="NCBI Taxonomy" id="678932"/>
    <lineage>
        <taxon>Bacteria</taxon>
        <taxon>Bacillati</taxon>
        <taxon>Actinomycetota</taxon>
        <taxon>Actinomycetes</taxon>
        <taxon>Micrococcales</taxon>
        <taxon>Micrococcaceae</taxon>
        <taxon>Auritidibacter</taxon>
    </lineage>
</organism>
<evidence type="ECO:0000313" key="2">
    <source>
        <dbReference type="Proteomes" id="UP001224674"/>
    </source>
</evidence>
<dbReference type="RefSeq" id="WP_279675170.1">
    <property type="nucleotide sequence ID" value="NZ_CP122566.1"/>
</dbReference>
<dbReference type="Proteomes" id="UP001224674">
    <property type="component" value="Chromosome"/>
</dbReference>
<protein>
    <submittedName>
        <fullName evidence="1">Uncharacterized protein</fullName>
    </submittedName>
</protein>
<evidence type="ECO:0000313" key="1">
    <source>
        <dbReference type="EMBL" id="WGH93890.1"/>
    </source>
</evidence>
<dbReference type="AlphaFoldDB" id="A0AAJ6AIG2"/>
<keyword evidence="2" id="KW-1185">Reference proteome</keyword>
<gene>
    <name evidence="1" type="ORF">QDX21_03565</name>
</gene>
<accession>A0AAJ6AIG2</accession>
<proteinExistence type="predicted"/>